<name>A0ABT9BJM7_9MICO</name>
<keyword evidence="1" id="KW-0812">Transmembrane</keyword>
<dbReference type="Proteomes" id="UP001241072">
    <property type="component" value="Unassembled WGS sequence"/>
</dbReference>
<proteinExistence type="predicted"/>
<keyword evidence="3" id="KW-1185">Reference proteome</keyword>
<comment type="caution">
    <text evidence="2">The sequence shown here is derived from an EMBL/GenBank/DDBJ whole genome shotgun (WGS) entry which is preliminary data.</text>
</comment>
<accession>A0ABT9BJM7</accession>
<evidence type="ECO:0000313" key="3">
    <source>
        <dbReference type="Proteomes" id="UP001241072"/>
    </source>
</evidence>
<organism evidence="2 3">
    <name type="scientific">Antiquaquibacter soli</name>
    <dbReference type="NCBI Taxonomy" id="3064523"/>
    <lineage>
        <taxon>Bacteria</taxon>
        <taxon>Bacillati</taxon>
        <taxon>Actinomycetota</taxon>
        <taxon>Actinomycetes</taxon>
        <taxon>Micrococcales</taxon>
        <taxon>Microbacteriaceae</taxon>
        <taxon>Antiquaquibacter</taxon>
    </lineage>
</organism>
<dbReference type="RefSeq" id="WP_305001640.1">
    <property type="nucleotide sequence ID" value="NZ_JAUQUB010000001.1"/>
</dbReference>
<keyword evidence="1" id="KW-1133">Transmembrane helix</keyword>
<evidence type="ECO:0000256" key="1">
    <source>
        <dbReference type="SAM" id="Phobius"/>
    </source>
</evidence>
<feature type="transmembrane region" description="Helical" evidence="1">
    <location>
        <begin position="33"/>
        <end position="52"/>
    </location>
</feature>
<keyword evidence="1" id="KW-0472">Membrane</keyword>
<dbReference type="EMBL" id="JAUQUB010000001">
    <property type="protein sequence ID" value="MDO7881225.1"/>
    <property type="molecule type" value="Genomic_DNA"/>
</dbReference>
<protein>
    <submittedName>
        <fullName evidence="2">Uncharacterized protein</fullName>
    </submittedName>
</protein>
<reference evidence="2 3" key="1">
    <citation type="submission" date="2023-07" db="EMBL/GenBank/DDBJ databases">
        <title>Protaetiibacter sp. nov WY-16 isolated from soil.</title>
        <authorList>
            <person name="Liu B."/>
            <person name="Wan Y."/>
        </authorList>
    </citation>
    <scope>NUCLEOTIDE SEQUENCE [LARGE SCALE GENOMIC DNA]</scope>
    <source>
        <strain evidence="2 3">WY-16</strain>
    </source>
</reference>
<sequence>MRRFIFNTSILSSVIGVWGVVQATRRGPRDWRLVAMWVSWALTVAVAVGTVAKEAQDGDLLSGNELED</sequence>
<evidence type="ECO:0000313" key="2">
    <source>
        <dbReference type="EMBL" id="MDO7881225.1"/>
    </source>
</evidence>
<gene>
    <name evidence="2" type="ORF">Q5716_03185</name>
</gene>